<protein>
    <submittedName>
        <fullName evidence="1">Uncharacterized protein</fullName>
    </submittedName>
</protein>
<dbReference type="RefSeq" id="WP_159398062.1">
    <property type="nucleotide sequence ID" value="NZ_CP012673.1"/>
</dbReference>
<dbReference type="EMBL" id="CP012673">
    <property type="protein sequence ID" value="AUX48819.1"/>
    <property type="molecule type" value="Genomic_DNA"/>
</dbReference>
<name>A0A2L0FBL9_SORCE</name>
<evidence type="ECO:0000313" key="1">
    <source>
        <dbReference type="EMBL" id="AUX48819.1"/>
    </source>
</evidence>
<dbReference type="AlphaFoldDB" id="A0A2L0FBL9"/>
<reference evidence="1 2" key="1">
    <citation type="submission" date="2015-09" db="EMBL/GenBank/DDBJ databases">
        <title>Sorangium comparison.</title>
        <authorList>
            <person name="Zaburannyi N."/>
            <person name="Bunk B."/>
            <person name="Overmann J."/>
            <person name="Mueller R."/>
        </authorList>
    </citation>
    <scope>NUCLEOTIDE SEQUENCE [LARGE SCALE GENOMIC DNA]</scope>
    <source>
        <strain evidence="1 2">So ce26</strain>
    </source>
</reference>
<evidence type="ECO:0000313" key="2">
    <source>
        <dbReference type="Proteomes" id="UP000238348"/>
    </source>
</evidence>
<organism evidence="1 2">
    <name type="scientific">Sorangium cellulosum</name>
    <name type="common">Polyangium cellulosum</name>
    <dbReference type="NCBI Taxonomy" id="56"/>
    <lineage>
        <taxon>Bacteria</taxon>
        <taxon>Pseudomonadati</taxon>
        <taxon>Myxococcota</taxon>
        <taxon>Polyangia</taxon>
        <taxon>Polyangiales</taxon>
        <taxon>Polyangiaceae</taxon>
        <taxon>Sorangium</taxon>
    </lineage>
</organism>
<accession>A0A2L0FBL9</accession>
<dbReference type="Proteomes" id="UP000238348">
    <property type="component" value="Chromosome"/>
</dbReference>
<proteinExistence type="predicted"/>
<gene>
    <name evidence="1" type="ORF">SOCE26_103600</name>
</gene>
<sequence length="51" mass="5818">MMNHGTILLVDDNKRDAALTLRAIFVELTKAIERLHVCWQMNEAAPPRRAS</sequence>